<reference evidence="2 3" key="1">
    <citation type="submission" date="2017-04" db="EMBL/GenBank/DDBJ databases">
        <authorList>
            <person name="Afonso C.L."/>
            <person name="Miller P.J."/>
            <person name="Scott M.A."/>
            <person name="Spackman E."/>
            <person name="Goraichik I."/>
            <person name="Dimitrov K.M."/>
            <person name="Suarez D.L."/>
            <person name="Swayne D.E."/>
        </authorList>
    </citation>
    <scope>NUCLEOTIDE SEQUENCE [LARGE SCALE GENOMIC DNA]</scope>
    <source>
        <strain evidence="2 3">DSM 43828</strain>
    </source>
</reference>
<evidence type="ECO:0000313" key="2">
    <source>
        <dbReference type="EMBL" id="SMD07878.1"/>
    </source>
</evidence>
<dbReference type="Gene3D" id="3.40.50.150">
    <property type="entry name" value="Vaccinia Virus protein VP39"/>
    <property type="match status" value="1"/>
</dbReference>
<evidence type="ECO:0000313" key="3">
    <source>
        <dbReference type="Proteomes" id="UP000192674"/>
    </source>
</evidence>
<dbReference type="InterPro" id="IPR029063">
    <property type="entry name" value="SAM-dependent_MTases_sf"/>
</dbReference>
<dbReference type="SUPFAM" id="SSF53335">
    <property type="entry name" value="S-adenosyl-L-methionine-dependent methyltransferases"/>
    <property type="match status" value="1"/>
</dbReference>
<dbReference type="EMBL" id="FWXV01000003">
    <property type="protein sequence ID" value="SMD07878.1"/>
    <property type="molecule type" value="Genomic_DNA"/>
</dbReference>
<protein>
    <submittedName>
        <fullName evidence="2">Methyltransferase domain-containing protein</fullName>
    </submittedName>
</protein>
<dbReference type="Proteomes" id="UP000192674">
    <property type="component" value="Unassembled WGS sequence"/>
</dbReference>
<keyword evidence="3" id="KW-1185">Reference proteome</keyword>
<feature type="domain" description="Methyltransferase type 11" evidence="1">
    <location>
        <begin position="38"/>
        <end position="126"/>
    </location>
</feature>
<dbReference type="CDD" id="cd02440">
    <property type="entry name" value="AdoMet_MTases"/>
    <property type="match status" value="1"/>
</dbReference>
<dbReference type="RefSeq" id="WP_084428574.1">
    <property type="nucleotide sequence ID" value="NZ_FWXV01000003.1"/>
</dbReference>
<proteinExistence type="predicted"/>
<dbReference type="Pfam" id="PF08241">
    <property type="entry name" value="Methyltransf_11"/>
    <property type="match status" value="1"/>
</dbReference>
<gene>
    <name evidence="2" type="ORF">SAMN05661093_04249</name>
</gene>
<evidence type="ECO:0000259" key="1">
    <source>
        <dbReference type="Pfam" id="PF08241"/>
    </source>
</evidence>
<sequence length="229" mass="25003">MSTSLIEALDAFDALPGAAELRARTYELLALPPGAPVVDVGCGTGRAVAELAARGAKPVGVDVDPEMLSAAKARWSHDFRLGDAYSLPVDHVMGYRADKVLHALADPSKALAQAHRVLDPGGRIVLVGQDWEHLVIDSSDPDRTRQVLRERADALPSPYVARSYRNLLLDNGFVDVTVEVHTTVWTDGRMLPAVARLTEDREWLAEQTERARTDRFFVAVPIFLASGTR</sequence>
<name>A0A1W2EFK8_KIBAR</name>
<dbReference type="GO" id="GO:0008757">
    <property type="term" value="F:S-adenosylmethionine-dependent methyltransferase activity"/>
    <property type="evidence" value="ECO:0007669"/>
    <property type="project" value="InterPro"/>
</dbReference>
<keyword evidence="2" id="KW-0489">Methyltransferase</keyword>
<dbReference type="PANTHER" id="PTHR43591">
    <property type="entry name" value="METHYLTRANSFERASE"/>
    <property type="match status" value="1"/>
</dbReference>
<dbReference type="OrthoDB" id="3636702at2"/>
<accession>A0A1W2EFK8</accession>
<dbReference type="InterPro" id="IPR013216">
    <property type="entry name" value="Methyltransf_11"/>
</dbReference>
<dbReference type="GO" id="GO:0032259">
    <property type="term" value="P:methylation"/>
    <property type="evidence" value="ECO:0007669"/>
    <property type="project" value="UniProtKB-KW"/>
</dbReference>
<dbReference type="AlphaFoldDB" id="A0A1W2EFK8"/>
<keyword evidence="2" id="KW-0808">Transferase</keyword>
<organism evidence="2 3">
    <name type="scientific">Kibdelosporangium aridum</name>
    <dbReference type="NCBI Taxonomy" id="2030"/>
    <lineage>
        <taxon>Bacteria</taxon>
        <taxon>Bacillati</taxon>
        <taxon>Actinomycetota</taxon>
        <taxon>Actinomycetes</taxon>
        <taxon>Pseudonocardiales</taxon>
        <taxon>Pseudonocardiaceae</taxon>
        <taxon>Kibdelosporangium</taxon>
    </lineage>
</organism>